<feature type="transmembrane region" description="Helical" evidence="1">
    <location>
        <begin position="6"/>
        <end position="24"/>
    </location>
</feature>
<feature type="transmembrane region" description="Helical" evidence="1">
    <location>
        <begin position="114"/>
        <end position="137"/>
    </location>
</feature>
<accession>A0A931CM12</accession>
<evidence type="ECO:0000256" key="1">
    <source>
        <dbReference type="SAM" id="Phobius"/>
    </source>
</evidence>
<dbReference type="AlphaFoldDB" id="A0A931CM12"/>
<sequence>MWVLVNLLVMVGMLVVVPGGLRLLDDSGLALARRVWPYGAAGAVCLWLPRGPVATGFAVIYAVAAGVLCAYAARFSNRGWRAQIAWVTALVSPGVAASALVAERAGYALFGFEPGVLALTVAHFHFAGFAAALIAGLHRQISPGRWADAAALTVPAGTMLVLLGYFTGEFVELAGALVLTAGMWTVGWLTWTHARSGRYDRLTAALLGTSAVVLAASMVLAVSWALGEATGIPHPSLAWMAATHGVANALGFAVCGIAGWRRVRDRQGAGTVLSVSATS</sequence>
<feature type="transmembrane region" description="Helical" evidence="1">
    <location>
        <begin position="238"/>
        <end position="260"/>
    </location>
</feature>
<keyword evidence="1" id="KW-1133">Transmembrane helix</keyword>
<feature type="transmembrane region" description="Helical" evidence="1">
    <location>
        <begin position="55"/>
        <end position="72"/>
    </location>
</feature>
<dbReference type="Proteomes" id="UP000598146">
    <property type="component" value="Unassembled WGS sequence"/>
</dbReference>
<protein>
    <submittedName>
        <fullName evidence="2">YndJ family protein</fullName>
    </submittedName>
</protein>
<dbReference type="Pfam" id="PF14158">
    <property type="entry name" value="YndJ"/>
    <property type="match status" value="1"/>
</dbReference>
<dbReference type="EMBL" id="JADQTO010000046">
    <property type="protein sequence ID" value="MBG0568856.1"/>
    <property type="molecule type" value="Genomic_DNA"/>
</dbReference>
<dbReference type="InterPro" id="IPR025450">
    <property type="entry name" value="YndJ-like"/>
</dbReference>
<organism evidence="2 3">
    <name type="scientific">Actinoplanes aureus</name>
    <dbReference type="NCBI Taxonomy" id="2792083"/>
    <lineage>
        <taxon>Bacteria</taxon>
        <taxon>Bacillati</taxon>
        <taxon>Actinomycetota</taxon>
        <taxon>Actinomycetes</taxon>
        <taxon>Micromonosporales</taxon>
        <taxon>Micromonosporaceae</taxon>
        <taxon>Actinoplanes</taxon>
    </lineage>
</organism>
<keyword evidence="1" id="KW-0812">Transmembrane</keyword>
<keyword evidence="1" id="KW-0472">Membrane</keyword>
<feature type="transmembrane region" description="Helical" evidence="1">
    <location>
        <begin position="149"/>
        <end position="167"/>
    </location>
</feature>
<evidence type="ECO:0000313" key="2">
    <source>
        <dbReference type="EMBL" id="MBG0568856.1"/>
    </source>
</evidence>
<comment type="caution">
    <text evidence="2">The sequence shown here is derived from an EMBL/GenBank/DDBJ whole genome shotgun (WGS) entry which is preliminary data.</text>
</comment>
<dbReference type="RefSeq" id="WP_196420619.1">
    <property type="nucleotide sequence ID" value="NZ_JADQTO010000046.1"/>
</dbReference>
<name>A0A931CM12_9ACTN</name>
<keyword evidence="3" id="KW-1185">Reference proteome</keyword>
<feature type="transmembrane region" description="Helical" evidence="1">
    <location>
        <begin position="203"/>
        <end position="226"/>
    </location>
</feature>
<feature type="transmembrane region" description="Helical" evidence="1">
    <location>
        <begin position="173"/>
        <end position="191"/>
    </location>
</feature>
<proteinExistence type="predicted"/>
<evidence type="ECO:0000313" key="3">
    <source>
        <dbReference type="Proteomes" id="UP000598146"/>
    </source>
</evidence>
<reference evidence="2" key="1">
    <citation type="submission" date="2020-11" db="EMBL/GenBank/DDBJ databases">
        <title>Isolation and identification of active actinomycetes.</title>
        <authorList>
            <person name="Sun X."/>
        </authorList>
    </citation>
    <scope>NUCLEOTIDE SEQUENCE</scope>
    <source>
        <strain evidence="2">NEAU-A11</strain>
    </source>
</reference>
<feature type="transmembrane region" description="Helical" evidence="1">
    <location>
        <begin position="84"/>
        <end position="102"/>
    </location>
</feature>
<gene>
    <name evidence="2" type="ORF">I4J89_46335</name>
</gene>